<evidence type="ECO:0000256" key="5">
    <source>
        <dbReference type="SAM" id="Phobius"/>
    </source>
</evidence>
<dbReference type="GO" id="GO:1990961">
    <property type="term" value="P:xenobiotic detoxification by transmembrane export across the plasma membrane"/>
    <property type="evidence" value="ECO:0007669"/>
    <property type="project" value="TreeGrafter"/>
</dbReference>
<gene>
    <name evidence="7" type="ORF">CYLTODRAFT_417318</name>
</gene>
<feature type="transmembrane region" description="Helical" evidence="5">
    <location>
        <begin position="513"/>
        <end position="532"/>
    </location>
</feature>
<dbReference type="EMBL" id="KN880438">
    <property type="protein sequence ID" value="KIY73060.1"/>
    <property type="molecule type" value="Genomic_DNA"/>
</dbReference>
<dbReference type="InterPro" id="IPR020846">
    <property type="entry name" value="MFS_dom"/>
</dbReference>
<dbReference type="PANTHER" id="PTHR23502:SF23">
    <property type="entry name" value="FLUCONAZOLE RESISTANCE PROTEIN 1"/>
    <property type="match status" value="1"/>
</dbReference>
<feature type="transmembrane region" description="Helical" evidence="5">
    <location>
        <begin position="263"/>
        <end position="288"/>
    </location>
</feature>
<evidence type="ECO:0000259" key="6">
    <source>
        <dbReference type="PROSITE" id="PS50850"/>
    </source>
</evidence>
<feature type="transmembrane region" description="Helical" evidence="5">
    <location>
        <begin position="374"/>
        <end position="392"/>
    </location>
</feature>
<keyword evidence="8" id="KW-1185">Reference proteome</keyword>
<evidence type="ECO:0000313" key="8">
    <source>
        <dbReference type="Proteomes" id="UP000054007"/>
    </source>
</evidence>
<dbReference type="AlphaFoldDB" id="A0A0D7BS24"/>
<feature type="transmembrane region" description="Helical" evidence="5">
    <location>
        <begin position="335"/>
        <end position="354"/>
    </location>
</feature>
<feature type="transmembrane region" description="Helical" evidence="5">
    <location>
        <begin position="101"/>
        <end position="123"/>
    </location>
</feature>
<feature type="transmembrane region" description="Helical" evidence="5">
    <location>
        <begin position="197"/>
        <end position="215"/>
    </location>
</feature>
<evidence type="ECO:0000313" key="7">
    <source>
        <dbReference type="EMBL" id="KIY73060.1"/>
    </source>
</evidence>
<protein>
    <submittedName>
        <fullName evidence="7">MFS general substrate transporter</fullName>
    </submittedName>
</protein>
<dbReference type="FunFam" id="1.20.1250.20:FF:000011">
    <property type="entry name" value="MFS multidrug transporter, putative"/>
    <property type="match status" value="1"/>
</dbReference>
<dbReference type="CDD" id="cd17323">
    <property type="entry name" value="MFS_Tpo1_MDR_like"/>
    <property type="match status" value="1"/>
</dbReference>
<organism evidence="7 8">
    <name type="scientific">Cylindrobasidium torrendii FP15055 ss-10</name>
    <dbReference type="NCBI Taxonomy" id="1314674"/>
    <lineage>
        <taxon>Eukaryota</taxon>
        <taxon>Fungi</taxon>
        <taxon>Dikarya</taxon>
        <taxon>Basidiomycota</taxon>
        <taxon>Agaricomycotina</taxon>
        <taxon>Agaricomycetes</taxon>
        <taxon>Agaricomycetidae</taxon>
        <taxon>Agaricales</taxon>
        <taxon>Marasmiineae</taxon>
        <taxon>Physalacriaceae</taxon>
        <taxon>Cylindrobasidium</taxon>
    </lineage>
</organism>
<feature type="transmembrane region" description="Helical" evidence="5">
    <location>
        <begin position="227"/>
        <end position="251"/>
    </location>
</feature>
<comment type="subcellular location">
    <subcellularLocation>
        <location evidence="1">Membrane</location>
        <topology evidence="1">Multi-pass membrane protein</topology>
    </subcellularLocation>
</comment>
<dbReference type="PROSITE" id="PS50850">
    <property type="entry name" value="MFS"/>
    <property type="match status" value="1"/>
</dbReference>
<feature type="transmembrane region" description="Helical" evidence="5">
    <location>
        <begin position="135"/>
        <end position="157"/>
    </location>
</feature>
<dbReference type="STRING" id="1314674.A0A0D7BS24"/>
<dbReference type="Gene3D" id="1.20.1250.20">
    <property type="entry name" value="MFS general substrate transporter like domains"/>
    <property type="match status" value="1"/>
</dbReference>
<accession>A0A0D7BS24</accession>
<dbReference type="InterPro" id="IPR011701">
    <property type="entry name" value="MFS"/>
</dbReference>
<dbReference type="OrthoDB" id="3357846at2759"/>
<dbReference type="Proteomes" id="UP000054007">
    <property type="component" value="Unassembled WGS sequence"/>
</dbReference>
<evidence type="ECO:0000256" key="2">
    <source>
        <dbReference type="ARBA" id="ARBA00022692"/>
    </source>
</evidence>
<dbReference type="Pfam" id="PF07690">
    <property type="entry name" value="MFS_1"/>
    <property type="match status" value="1"/>
</dbReference>
<keyword evidence="4 5" id="KW-0472">Membrane</keyword>
<sequence length="550" mass="61314">MVYDLLRDSSFGFLVNWASRGRIFSFPEERADFVSPRVNADEVHGTASAATLPQNPEAQVCAEPEMEYKAHVGQDDGTLVTWYGDDDPDNPLNWSPKKRGFVTFLICFLNFSSYTGSAIYTAAIPSIMESFDVSLTYATLGLTLYVLGYGIGPMFLSPFQEIARLGRNTVYLTTLFLFVLFQIPVFCAPNIQTLMAFRFLTGFLSSPALSTGGATMGDIFHPEHLGYFIGLWAIGGVAGPVTGPIVGGFAAQANGWKWPIYELTWLTSFTFLILFALLPETYGPTILYRRAQRLRKLTGNQRLYAQVERDAESKSIVAALNETLLRPFVLLTEPMLFFVDLYTGFIYSVFYLWFEAFPLVFNDIYHFNLGVSGLPYLGFIVSSFFTYAIFWANEKYFIKRRYAQAAASGKPPPPPEIRIWLGILSGISIPTSVLIFGFASKPDIHWIVPVIGAALYLPGLLLSVMTLSMYISLSYPKHLASVLAGNTVFRGGMASVFPLFGRAFFVNLGLGPASAILAGISFFLMCILWLLMKYGPRLRKRSKYATYESY</sequence>
<feature type="transmembrane region" description="Helical" evidence="5">
    <location>
        <begin position="419"/>
        <end position="440"/>
    </location>
</feature>
<dbReference type="GO" id="GO:0005886">
    <property type="term" value="C:plasma membrane"/>
    <property type="evidence" value="ECO:0007669"/>
    <property type="project" value="TreeGrafter"/>
</dbReference>
<dbReference type="InterPro" id="IPR036259">
    <property type="entry name" value="MFS_trans_sf"/>
</dbReference>
<evidence type="ECO:0000256" key="3">
    <source>
        <dbReference type="ARBA" id="ARBA00022989"/>
    </source>
</evidence>
<feature type="transmembrane region" description="Helical" evidence="5">
    <location>
        <begin position="446"/>
        <end position="467"/>
    </location>
</feature>
<dbReference type="SUPFAM" id="SSF103473">
    <property type="entry name" value="MFS general substrate transporter"/>
    <property type="match status" value="1"/>
</dbReference>
<proteinExistence type="predicted"/>
<dbReference type="GO" id="GO:0015244">
    <property type="term" value="F:fluconazole transmembrane transporter activity"/>
    <property type="evidence" value="ECO:0007669"/>
    <property type="project" value="TreeGrafter"/>
</dbReference>
<reference evidence="7 8" key="1">
    <citation type="journal article" date="2015" name="Fungal Genet. Biol.">
        <title>Evolution of novel wood decay mechanisms in Agaricales revealed by the genome sequences of Fistulina hepatica and Cylindrobasidium torrendii.</title>
        <authorList>
            <person name="Floudas D."/>
            <person name="Held B.W."/>
            <person name="Riley R."/>
            <person name="Nagy L.G."/>
            <person name="Koehler G."/>
            <person name="Ransdell A.S."/>
            <person name="Younus H."/>
            <person name="Chow J."/>
            <person name="Chiniquy J."/>
            <person name="Lipzen A."/>
            <person name="Tritt A."/>
            <person name="Sun H."/>
            <person name="Haridas S."/>
            <person name="LaButti K."/>
            <person name="Ohm R.A."/>
            <person name="Kues U."/>
            <person name="Blanchette R.A."/>
            <person name="Grigoriev I.V."/>
            <person name="Minto R.E."/>
            <person name="Hibbett D.S."/>
        </authorList>
    </citation>
    <scope>NUCLEOTIDE SEQUENCE [LARGE SCALE GENOMIC DNA]</scope>
    <source>
        <strain evidence="7 8">FP15055 ss-10</strain>
    </source>
</reference>
<dbReference type="PANTHER" id="PTHR23502">
    <property type="entry name" value="MAJOR FACILITATOR SUPERFAMILY"/>
    <property type="match status" value="1"/>
</dbReference>
<feature type="domain" description="Major facilitator superfamily (MFS) profile" evidence="6">
    <location>
        <begin position="102"/>
        <end position="537"/>
    </location>
</feature>
<name>A0A0D7BS24_9AGAR</name>
<feature type="transmembrane region" description="Helical" evidence="5">
    <location>
        <begin position="169"/>
        <end position="191"/>
    </location>
</feature>
<evidence type="ECO:0000256" key="1">
    <source>
        <dbReference type="ARBA" id="ARBA00004141"/>
    </source>
</evidence>
<feature type="transmembrane region" description="Helical" evidence="5">
    <location>
        <begin position="479"/>
        <end position="501"/>
    </location>
</feature>
<evidence type="ECO:0000256" key="4">
    <source>
        <dbReference type="ARBA" id="ARBA00023136"/>
    </source>
</evidence>
<keyword evidence="3 5" id="KW-1133">Transmembrane helix</keyword>
<keyword evidence="2 5" id="KW-0812">Transmembrane</keyword>